<dbReference type="Proteomes" id="UP000306319">
    <property type="component" value="Unassembled WGS sequence"/>
</dbReference>
<evidence type="ECO:0000313" key="1">
    <source>
        <dbReference type="EMBL" id="TGY78457.1"/>
    </source>
</evidence>
<gene>
    <name evidence="1" type="ORF">E5331_10210</name>
</gene>
<sequence length="181" mass="20063">MNSRQRIALIGLSTLESLGIRSILRDGWDGTAEYFPSFEEFYPFSEKMAGYIVAADIFIYNMDFFLPRKMKTLIVARNVANCADHSGLLMLSAKSDEAEIKGKLKEFLAPQDDGDDTRGDLSAREIEVLRLIAAGKINKEIADELCISVNTVITHRKNLSSKLGIKSASGLSLYAMMNGFI</sequence>
<evidence type="ECO:0000313" key="2">
    <source>
        <dbReference type="Proteomes" id="UP000306319"/>
    </source>
</evidence>
<protein>
    <submittedName>
        <fullName evidence="1">Helix-turn-helix transcriptional regulator</fullName>
    </submittedName>
</protein>
<reference evidence="1" key="1">
    <citation type="submission" date="2019-04" db="EMBL/GenBank/DDBJ databases">
        <title>Microbes associate with the intestines of laboratory mice.</title>
        <authorList>
            <person name="Navarre W."/>
            <person name="Wong E."/>
            <person name="Huang K."/>
            <person name="Tropini C."/>
            <person name="Ng K."/>
            <person name="Yu B."/>
        </authorList>
    </citation>
    <scope>NUCLEOTIDE SEQUENCE</scope>
    <source>
        <strain evidence="1">NM04_E33</strain>
    </source>
</reference>
<comment type="caution">
    <text evidence="1">The sequence shown here is derived from an EMBL/GenBank/DDBJ whole genome shotgun (WGS) entry which is preliminary data.</text>
</comment>
<name>A0AC61RG08_9BACT</name>
<dbReference type="EMBL" id="SRYB01000013">
    <property type="protein sequence ID" value="TGY78457.1"/>
    <property type="molecule type" value="Genomic_DNA"/>
</dbReference>
<proteinExistence type="predicted"/>
<organism evidence="1 2">
    <name type="scientific">Lepagella muris</name>
    <dbReference type="NCBI Taxonomy" id="3032870"/>
    <lineage>
        <taxon>Bacteria</taxon>
        <taxon>Pseudomonadati</taxon>
        <taxon>Bacteroidota</taxon>
        <taxon>Bacteroidia</taxon>
        <taxon>Bacteroidales</taxon>
        <taxon>Muribaculaceae</taxon>
        <taxon>Lepagella</taxon>
    </lineage>
</organism>
<keyword evidence="2" id="KW-1185">Reference proteome</keyword>
<accession>A0AC61RG08</accession>